<evidence type="ECO:0000313" key="3">
    <source>
        <dbReference type="Proteomes" id="UP000001519"/>
    </source>
</evidence>
<evidence type="ECO:0000313" key="2">
    <source>
        <dbReference type="Ensembl" id="ENSGGOP00000040410.1"/>
    </source>
</evidence>
<dbReference type="EMBL" id="CABD030026544">
    <property type="status" value="NOT_ANNOTATED_CDS"/>
    <property type="molecule type" value="Genomic_DNA"/>
</dbReference>
<dbReference type="Proteomes" id="UP000001519">
    <property type="component" value="Chromosome 3"/>
</dbReference>
<protein>
    <submittedName>
        <fullName evidence="2">Rubicon autophagy regulator</fullName>
    </submittedName>
</protein>
<evidence type="ECO:0000256" key="1">
    <source>
        <dbReference type="SAM" id="MobiDB-lite"/>
    </source>
</evidence>
<dbReference type="EMBL" id="CABD030026542">
    <property type="status" value="NOT_ANNOTATED_CDS"/>
    <property type="molecule type" value="Genomic_DNA"/>
</dbReference>
<dbReference type="GeneTree" id="ENSGT00940000160658"/>
<dbReference type="Bgee" id="ENSGGOG00000011498">
    <property type="expression patterns" value="Expressed in cerebellum and 6 other cell types or tissues"/>
</dbReference>
<dbReference type="EMBL" id="CABD030026541">
    <property type="status" value="NOT_ANNOTATED_CDS"/>
    <property type="molecule type" value="Genomic_DNA"/>
</dbReference>
<organism evidence="2 3">
    <name type="scientific">Gorilla gorilla gorilla</name>
    <name type="common">Western lowland gorilla</name>
    <dbReference type="NCBI Taxonomy" id="9595"/>
    <lineage>
        <taxon>Eukaryota</taxon>
        <taxon>Metazoa</taxon>
        <taxon>Chordata</taxon>
        <taxon>Craniata</taxon>
        <taxon>Vertebrata</taxon>
        <taxon>Euteleostomi</taxon>
        <taxon>Mammalia</taxon>
        <taxon>Eutheria</taxon>
        <taxon>Euarchontoglires</taxon>
        <taxon>Primates</taxon>
        <taxon>Haplorrhini</taxon>
        <taxon>Catarrhini</taxon>
        <taxon>Hominidae</taxon>
        <taxon>Gorilla</taxon>
    </lineage>
</organism>
<dbReference type="EMBL" id="CABD030026545">
    <property type="status" value="NOT_ANNOTATED_CDS"/>
    <property type="molecule type" value="Genomic_DNA"/>
</dbReference>
<feature type="region of interest" description="Disordered" evidence="1">
    <location>
        <begin position="40"/>
        <end position="62"/>
    </location>
</feature>
<reference evidence="2" key="3">
    <citation type="submission" date="2025-08" db="UniProtKB">
        <authorList>
            <consortium name="Ensembl"/>
        </authorList>
    </citation>
    <scope>IDENTIFICATION</scope>
</reference>
<name>A0A2I2YZN8_GORGO</name>
<keyword evidence="3" id="KW-1185">Reference proteome</keyword>
<proteinExistence type="predicted"/>
<reference evidence="3" key="1">
    <citation type="submission" date="2011-05" db="EMBL/GenBank/DDBJ databases">
        <title>Insights into the evolution of the great apes provided by the gorilla genome.</title>
        <authorList>
            <person name="Scally A."/>
        </authorList>
    </citation>
    <scope>NUCLEOTIDE SEQUENCE [LARGE SCALE GENOMIC DNA]</scope>
</reference>
<reference evidence="2 3" key="2">
    <citation type="journal article" date="2012" name="Nature">
        <title>Insights into hominid evolution from the gorilla genome sequence.</title>
        <authorList>
            <person name="Scally A."/>
            <person name="Dutheil J.Y."/>
            <person name="Hillier L.W."/>
            <person name="Jordan G.E."/>
            <person name="Goodhead I."/>
            <person name="Herrero J."/>
            <person name="Hobolth A."/>
            <person name="Lappalainen T."/>
            <person name="Mailund T."/>
            <person name="Marques-Bonet T."/>
            <person name="McCarthy S."/>
            <person name="Montgomery S.H."/>
            <person name="Schwalie P.C."/>
            <person name="Tang Y.A."/>
            <person name="Ward M.C."/>
            <person name="Xue Y."/>
            <person name="Yngvadottir B."/>
            <person name="Alkan C."/>
            <person name="Andersen L.N."/>
            <person name="Ayub Q."/>
            <person name="Ball E.V."/>
            <person name="Beal K."/>
            <person name="Bradley B.J."/>
            <person name="Chen Y."/>
            <person name="Clee C.M."/>
            <person name="Fitzgerald S."/>
            <person name="Graves T.A."/>
            <person name="Gu Y."/>
            <person name="Heath P."/>
            <person name="Heger A."/>
            <person name="Karakoc E."/>
            <person name="Kolb-Kokocinski A."/>
            <person name="Laird G.K."/>
            <person name="Lunter G."/>
            <person name="Meader S."/>
            <person name="Mort M."/>
            <person name="Mullikin J.C."/>
            <person name="Munch K."/>
            <person name="O'Connor T.D."/>
            <person name="Phillips A.D."/>
            <person name="Prado-Martinez J."/>
            <person name="Rogers A.S."/>
            <person name="Sajjadian S."/>
            <person name="Schmidt D."/>
            <person name="Shaw K."/>
            <person name="Simpson J.T."/>
            <person name="Stenson P.D."/>
            <person name="Turner D.J."/>
            <person name="Vigilant L."/>
            <person name="Vilella A.J."/>
            <person name="Whitener W."/>
            <person name="Zhu B."/>
            <person name="Cooper D.N."/>
            <person name="de Jong P."/>
            <person name="Dermitzakis E.T."/>
            <person name="Eichler E.E."/>
            <person name="Flicek P."/>
            <person name="Goldman N."/>
            <person name="Mundy N.I."/>
            <person name="Ning Z."/>
            <person name="Odom D.T."/>
            <person name="Ponting C.P."/>
            <person name="Quail M.A."/>
            <person name="Ryder O.A."/>
            <person name="Searle S.M."/>
            <person name="Warren W.C."/>
            <person name="Wilson R.K."/>
            <person name="Schierup M.H."/>
            <person name="Rogers J."/>
            <person name="Tyler-Smith C."/>
            <person name="Durbin R."/>
        </authorList>
    </citation>
    <scope>NUCLEOTIDE SEQUENCE [LARGE SCALE GENOMIC DNA]</scope>
</reference>
<dbReference type="EMBL" id="CABD030026543">
    <property type="status" value="NOT_ANNOTATED_CDS"/>
    <property type="molecule type" value="Genomic_DNA"/>
</dbReference>
<reference evidence="2" key="4">
    <citation type="submission" date="2025-09" db="UniProtKB">
        <authorList>
            <consortium name="Ensembl"/>
        </authorList>
    </citation>
    <scope>IDENTIFICATION</scope>
</reference>
<dbReference type="Ensembl" id="ENSGGOT00000049586.1">
    <property type="protein sequence ID" value="ENSGGOP00000040410.1"/>
    <property type="gene ID" value="ENSGGOG00000011498.3"/>
</dbReference>
<gene>
    <name evidence="2" type="primary">RUBCN</name>
</gene>
<dbReference type="AlphaFoldDB" id="A0A2I2YZN8"/>
<accession>A0A2I2YZN8</accession>
<sequence>MLSIPTLGPSLASTNPCPTMAQREDLLPFHCLALPGNLKKAEGTSHQQRIKPSKPPQFQSLH</sequence>